<dbReference type="InterPro" id="IPR036457">
    <property type="entry name" value="PPM-type-like_dom_sf"/>
</dbReference>
<dbReference type="SMART" id="SM00331">
    <property type="entry name" value="PP2C_SIG"/>
    <property type="match status" value="1"/>
</dbReference>
<comment type="caution">
    <text evidence="4">The sequence shown here is derived from an EMBL/GenBank/DDBJ whole genome shotgun (WGS) entry which is preliminary data.</text>
</comment>
<evidence type="ECO:0000313" key="4">
    <source>
        <dbReference type="EMBL" id="ONH25127.1"/>
    </source>
</evidence>
<dbReference type="SMART" id="SM00065">
    <property type="entry name" value="GAF"/>
    <property type="match status" value="1"/>
</dbReference>
<dbReference type="Proteomes" id="UP000188929">
    <property type="component" value="Unassembled WGS sequence"/>
</dbReference>
<organism evidence="4 5">
    <name type="scientific">Pseudofrankia asymbiotica</name>
    <dbReference type="NCBI Taxonomy" id="1834516"/>
    <lineage>
        <taxon>Bacteria</taxon>
        <taxon>Bacillati</taxon>
        <taxon>Actinomycetota</taxon>
        <taxon>Actinomycetes</taxon>
        <taxon>Frankiales</taxon>
        <taxon>Frankiaceae</taxon>
        <taxon>Pseudofrankia</taxon>
    </lineage>
</organism>
<name>A0A1V2I3P2_9ACTN</name>
<evidence type="ECO:0008006" key="6">
    <source>
        <dbReference type="Google" id="ProtNLM"/>
    </source>
</evidence>
<dbReference type="InterPro" id="IPR003018">
    <property type="entry name" value="GAF"/>
</dbReference>
<dbReference type="AlphaFoldDB" id="A0A1V2I3P2"/>
<dbReference type="InterPro" id="IPR001932">
    <property type="entry name" value="PPM-type_phosphatase-like_dom"/>
</dbReference>
<evidence type="ECO:0000256" key="1">
    <source>
        <dbReference type="ARBA" id="ARBA00022801"/>
    </source>
</evidence>
<dbReference type="STRING" id="1834516.BL253_28295"/>
<keyword evidence="1" id="KW-0378">Hydrolase</keyword>
<dbReference type="EMBL" id="MOMC01000063">
    <property type="protein sequence ID" value="ONH25127.1"/>
    <property type="molecule type" value="Genomic_DNA"/>
</dbReference>
<evidence type="ECO:0000313" key="5">
    <source>
        <dbReference type="Proteomes" id="UP000188929"/>
    </source>
</evidence>
<dbReference type="InterPro" id="IPR029016">
    <property type="entry name" value="GAF-like_dom_sf"/>
</dbReference>
<dbReference type="InterPro" id="IPR052016">
    <property type="entry name" value="Bact_Sigma-Reg"/>
</dbReference>
<sequence length="416" mass="44585">MSSALRRGRQLLDVTVELGQALTVDELCDVAARTSTSNLGVHFTGVVLLEDEGPPRVITRPHSDFLTRAWARMPDFGPASTAQVLRTGQPRFDESRAGYLREFPDRAPNVDAMSIDAMATLPLIVSGRPIGVILLGWPTPRVFDEDERRFMLTLVGPFAQAIERARLYERQMSTVESLQRAVLPRTLPDLDHVRLAARYLPAARDIGIGGDWYDATVLSNGTVSLVVGDVGGHGLLAVSTMAELRHAARAYALQLQPPADITTQLSANLGERPDEALATAVVAQLDPATGWLTWSCAGHPPPLLLGAEPAANEAKGVGTTRYLEDVHGPILGVDASAAYGQSSVRLPPGAGLLLYSDGLVERRGRSLTDQLAALAVAAEAGLRPPEDPGHLCDYILRAIAPPEREDDLCLLIVATS</sequence>
<dbReference type="SUPFAM" id="SSF81606">
    <property type="entry name" value="PP2C-like"/>
    <property type="match status" value="1"/>
</dbReference>
<reference evidence="5" key="1">
    <citation type="submission" date="2016-10" db="EMBL/GenBank/DDBJ databases">
        <title>Frankia sp. NRRL B-16386 Genome sequencing.</title>
        <authorList>
            <person name="Ghodhbane-Gtari F."/>
            <person name="Swanson E."/>
            <person name="Gueddou A."/>
            <person name="Hezbri K."/>
            <person name="Ktari K."/>
            <person name="Nouioui I."/>
            <person name="Morris K."/>
            <person name="Simpson S."/>
            <person name="Abebe-Akele F."/>
            <person name="Thomas K."/>
            <person name="Gtari M."/>
            <person name="Tisa L.S."/>
        </authorList>
    </citation>
    <scope>NUCLEOTIDE SEQUENCE [LARGE SCALE GENOMIC DNA]</scope>
    <source>
        <strain evidence="5">NRRL B-16386</strain>
    </source>
</reference>
<keyword evidence="5" id="KW-1185">Reference proteome</keyword>
<dbReference type="GO" id="GO:0016791">
    <property type="term" value="F:phosphatase activity"/>
    <property type="evidence" value="ECO:0007669"/>
    <property type="project" value="TreeGrafter"/>
</dbReference>
<feature type="domain" description="GAF" evidence="2">
    <location>
        <begin position="23"/>
        <end position="172"/>
    </location>
</feature>
<dbReference type="Pfam" id="PF13185">
    <property type="entry name" value="GAF_2"/>
    <property type="match status" value="1"/>
</dbReference>
<feature type="domain" description="PPM-type phosphatase" evidence="3">
    <location>
        <begin position="193"/>
        <end position="415"/>
    </location>
</feature>
<dbReference type="PANTHER" id="PTHR43156:SF2">
    <property type="entry name" value="STAGE II SPORULATION PROTEIN E"/>
    <property type="match status" value="1"/>
</dbReference>
<dbReference type="PANTHER" id="PTHR43156">
    <property type="entry name" value="STAGE II SPORULATION PROTEIN E-RELATED"/>
    <property type="match status" value="1"/>
</dbReference>
<dbReference type="Gene3D" id="3.60.40.10">
    <property type="entry name" value="PPM-type phosphatase domain"/>
    <property type="match status" value="1"/>
</dbReference>
<accession>A0A1V2I3P2</accession>
<dbReference type="Gene3D" id="3.30.450.40">
    <property type="match status" value="1"/>
</dbReference>
<gene>
    <name evidence="4" type="ORF">BL253_28295</name>
</gene>
<evidence type="ECO:0000259" key="3">
    <source>
        <dbReference type="SMART" id="SM00331"/>
    </source>
</evidence>
<evidence type="ECO:0000259" key="2">
    <source>
        <dbReference type="SMART" id="SM00065"/>
    </source>
</evidence>
<proteinExistence type="predicted"/>
<protein>
    <recommendedName>
        <fullName evidence="6">Serine/threonine protein phosphatase</fullName>
    </recommendedName>
</protein>
<dbReference type="SUPFAM" id="SSF55781">
    <property type="entry name" value="GAF domain-like"/>
    <property type="match status" value="1"/>
</dbReference>
<dbReference type="Pfam" id="PF07228">
    <property type="entry name" value="SpoIIE"/>
    <property type="match status" value="1"/>
</dbReference>